<keyword evidence="3" id="KW-1185">Reference proteome</keyword>
<reference evidence="1 3" key="1">
    <citation type="journal article" date="2011" name="Nature">
        <title>The Medicago genome provides insight into the evolution of rhizobial symbioses.</title>
        <authorList>
            <person name="Young N.D."/>
            <person name="Debelle F."/>
            <person name="Oldroyd G.E."/>
            <person name="Geurts R."/>
            <person name="Cannon S.B."/>
            <person name="Udvardi M.K."/>
            <person name="Benedito V.A."/>
            <person name="Mayer K.F."/>
            <person name="Gouzy J."/>
            <person name="Schoof H."/>
            <person name="Van de Peer Y."/>
            <person name="Proost S."/>
            <person name="Cook D.R."/>
            <person name="Meyers B.C."/>
            <person name="Spannagl M."/>
            <person name="Cheung F."/>
            <person name="De Mita S."/>
            <person name="Krishnakumar V."/>
            <person name="Gundlach H."/>
            <person name="Zhou S."/>
            <person name="Mudge J."/>
            <person name="Bharti A.K."/>
            <person name="Murray J.D."/>
            <person name="Naoumkina M.A."/>
            <person name="Rosen B."/>
            <person name="Silverstein K.A."/>
            <person name="Tang H."/>
            <person name="Rombauts S."/>
            <person name="Zhao P.X."/>
            <person name="Zhou P."/>
            <person name="Barbe V."/>
            <person name="Bardou P."/>
            <person name="Bechner M."/>
            <person name="Bellec A."/>
            <person name="Berger A."/>
            <person name="Berges H."/>
            <person name="Bidwell S."/>
            <person name="Bisseling T."/>
            <person name="Choisne N."/>
            <person name="Couloux A."/>
            <person name="Denny R."/>
            <person name="Deshpande S."/>
            <person name="Dai X."/>
            <person name="Doyle J.J."/>
            <person name="Dudez A.M."/>
            <person name="Farmer A.D."/>
            <person name="Fouteau S."/>
            <person name="Franken C."/>
            <person name="Gibelin C."/>
            <person name="Gish J."/>
            <person name="Goldstein S."/>
            <person name="Gonzalez A.J."/>
            <person name="Green P.J."/>
            <person name="Hallab A."/>
            <person name="Hartog M."/>
            <person name="Hua A."/>
            <person name="Humphray S.J."/>
            <person name="Jeong D.H."/>
            <person name="Jing Y."/>
            <person name="Jocker A."/>
            <person name="Kenton S.M."/>
            <person name="Kim D.J."/>
            <person name="Klee K."/>
            <person name="Lai H."/>
            <person name="Lang C."/>
            <person name="Lin S."/>
            <person name="Macmil S.L."/>
            <person name="Magdelenat G."/>
            <person name="Matthews L."/>
            <person name="McCorrison J."/>
            <person name="Monaghan E.L."/>
            <person name="Mun J.H."/>
            <person name="Najar F.Z."/>
            <person name="Nicholson C."/>
            <person name="Noirot C."/>
            <person name="O'Bleness M."/>
            <person name="Paule C.R."/>
            <person name="Poulain J."/>
            <person name="Prion F."/>
            <person name="Qin B."/>
            <person name="Qu C."/>
            <person name="Retzel E.F."/>
            <person name="Riddle C."/>
            <person name="Sallet E."/>
            <person name="Samain S."/>
            <person name="Samson N."/>
            <person name="Sanders I."/>
            <person name="Saurat O."/>
            <person name="Scarpelli C."/>
            <person name="Schiex T."/>
            <person name="Segurens B."/>
            <person name="Severin A.J."/>
            <person name="Sherrier D.J."/>
            <person name="Shi R."/>
            <person name="Sims S."/>
            <person name="Singer S.R."/>
            <person name="Sinharoy S."/>
            <person name="Sterck L."/>
            <person name="Viollet A."/>
            <person name="Wang B.B."/>
            <person name="Wang K."/>
            <person name="Wang M."/>
            <person name="Wang X."/>
            <person name="Warfsmann J."/>
            <person name="Weissenbach J."/>
            <person name="White D.D."/>
            <person name="White J.D."/>
            <person name="Wiley G.B."/>
            <person name="Wincker P."/>
            <person name="Xing Y."/>
            <person name="Yang L."/>
            <person name="Yao Z."/>
            <person name="Ying F."/>
            <person name="Zhai J."/>
            <person name="Zhou L."/>
            <person name="Zuber A."/>
            <person name="Denarie J."/>
            <person name="Dixon R.A."/>
            <person name="May G.D."/>
            <person name="Schwartz D.C."/>
            <person name="Rogers J."/>
            <person name="Quetier F."/>
            <person name="Town C.D."/>
            <person name="Roe B.A."/>
        </authorList>
    </citation>
    <scope>NUCLEOTIDE SEQUENCE [LARGE SCALE GENOMIC DNA]</scope>
    <source>
        <strain evidence="1">A17</strain>
        <strain evidence="2 3">cv. Jemalong A17</strain>
    </source>
</reference>
<reference evidence="2" key="3">
    <citation type="submission" date="2015-04" db="UniProtKB">
        <authorList>
            <consortium name="EnsemblPlants"/>
        </authorList>
    </citation>
    <scope>IDENTIFICATION</scope>
    <source>
        <strain evidence="2">cv. Jemalong A17</strain>
    </source>
</reference>
<keyword evidence="1" id="KW-0255">Endonuclease</keyword>
<dbReference type="InterPro" id="IPR036691">
    <property type="entry name" value="Endo/exonu/phosph_ase_sf"/>
</dbReference>
<keyword evidence="1" id="KW-0378">Hydrolase</keyword>
<protein>
    <submittedName>
        <fullName evidence="1">Endonuclease/exonuclease/phosphatase family protein</fullName>
    </submittedName>
</protein>
<evidence type="ECO:0000313" key="2">
    <source>
        <dbReference type="EnsemblPlants" id="KEH19749"/>
    </source>
</evidence>
<sequence>MCLCGDFNSIRSVEERKSRGTVLRQHDVDIFHNFIEDSFLVVFPVCGRLFTWYRGDGHSMRRLDRFLLNDFWCTTWPNCTQIALQRGLSDHVTLV</sequence>
<dbReference type="EMBL" id="CM001224">
    <property type="protein sequence ID" value="KEH19749.1"/>
    <property type="molecule type" value="Genomic_DNA"/>
</dbReference>
<organism evidence="1 3">
    <name type="scientific">Medicago truncatula</name>
    <name type="common">Barrel medic</name>
    <name type="synonym">Medicago tribuloides</name>
    <dbReference type="NCBI Taxonomy" id="3880"/>
    <lineage>
        <taxon>Eukaryota</taxon>
        <taxon>Viridiplantae</taxon>
        <taxon>Streptophyta</taxon>
        <taxon>Embryophyta</taxon>
        <taxon>Tracheophyta</taxon>
        <taxon>Spermatophyta</taxon>
        <taxon>Magnoliopsida</taxon>
        <taxon>eudicotyledons</taxon>
        <taxon>Gunneridae</taxon>
        <taxon>Pentapetalae</taxon>
        <taxon>rosids</taxon>
        <taxon>fabids</taxon>
        <taxon>Fabales</taxon>
        <taxon>Fabaceae</taxon>
        <taxon>Papilionoideae</taxon>
        <taxon>50 kb inversion clade</taxon>
        <taxon>NPAAA clade</taxon>
        <taxon>Hologalegina</taxon>
        <taxon>IRL clade</taxon>
        <taxon>Trifolieae</taxon>
        <taxon>Medicago</taxon>
    </lineage>
</organism>
<name>A0A072TQG4_MEDTR</name>
<dbReference type="AlphaFoldDB" id="A0A072TQG4"/>
<dbReference type="PANTHER" id="PTHR33710">
    <property type="entry name" value="BNAC02G09200D PROTEIN"/>
    <property type="match status" value="1"/>
</dbReference>
<dbReference type="Proteomes" id="UP000002051">
    <property type="component" value="Chromosome 8"/>
</dbReference>
<dbReference type="EnsemblPlants" id="KEH19749">
    <property type="protein sequence ID" value="KEH19749"/>
    <property type="gene ID" value="MTR_8g056140"/>
</dbReference>
<evidence type="ECO:0000313" key="3">
    <source>
        <dbReference type="Proteomes" id="UP000002051"/>
    </source>
</evidence>
<reference evidence="1 3" key="2">
    <citation type="journal article" date="2014" name="BMC Genomics">
        <title>An improved genome release (version Mt4.0) for the model legume Medicago truncatula.</title>
        <authorList>
            <person name="Tang H."/>
            <person name="Krishnakumar V."/>
            <person name="Bidwell S."/>
            <person name="Rosen B."/>
            <person name="Chan A."/>
            <person name="Zhou S."/>
            <person name="Gentzbittel L."/>
            <person name="Childs K.L."/>
            <person name="Yandell M."/>
            <person name="Gundlach H."/>
            <person name="Mayer K.F."/>
            <person name="Schwartz D.C."/>
            <person name="Town C.D."/>
        </authorList>
    </citation>
    <scope>GENOME REANNOTATION</scope>
    <source>
        <strain evidence="1">A17</strain>
        <strain evidence="2 3">cv. Jemalong A17</strain>
    </source>
</reference>
<keyword evidence="1" id="KW-0540">Nuclease</keyword>
<dbReference type="SUPFAM" id="SSF56219">
    <property type="entry name" value="DNase I-like"/>
    <property type="match status" value="1"/>
</dbReference>
<proteinExistence type="predicted"/>
<gene>
    <name evidence="1" type="ordered locus">MTR_8g056140</name>
</gene>
<accession>A0A072TQG4</accession>
<dbReference type="HOGENOM" id="CLU_2376071_0_0_1"/>
<dbReference type="PANTHER" id="PTHR33710:SF64">
    <property type="entry name" value="ENDONUCLEASE_EXONUCLEASE_PHOSPHATASE DOMAIN-CONTAINING PROTEIN"/>
    <property type="match status" value="1"/>
</dbReference>
<dbReference type="Gene3D" id="3.60.10.10">
    <property type="entry name" value="Endonuclease/exonuclease/phosphatase"/>
    <property type="match status" value="1"/>
</dbReference>
<dbReference type="GO" id="GO:0004519">
    <property type="term" value="F:endonuclease activity"/>
    <property type="evidence" value="ECO:0007669"/>
    <property type="project" value="UniProtKB-KW"/>
</dbReference>
<evidence type="ECO:0000313" key="1">
    <source>
        <dbReference type="EMBL" id="KEH19749.1"/>
    </source>
</evidence>